<dbReference type="AlphaFoldDB" id="A0ABD1S522"/>
<evidence type="ECO:0000313" key="1">
    <source>
        <dbReference type="EMBL" id="KAL2494963.1"/>
    </source>
</evidence>
<organism evidence="1 2">
    <name type="scientific">Forsythia ovata</name>
    <dbReference type="NCBI Taxonomy" id="205694"/>
    <lineage>
        <taxon>Eukaryota</taxon>
        <taxon>Viridiplantae</taxon>
        <taxon>Streptophyta</taxon>
        <taxon>Embryophyta</taxon>
        <taxon>Tracheophyta</taxon>
        <taxon>Spermatophyta</taxon>
        <taxon>Magnoliopsida</taxon>
        <taxon>eudicotyledons</taxon>
        <taxon>Gunneridae</taxon>
        <taxon>Pentapetalae</taxon>
        <taxon>asterids</taxon>
        <taxon>lamiids</taxon>
        <taxon>Lamiales</taxon>
        <taxon>Oleaceae</taxon>
        <taxon>Forsythieae</taxon>
        <taxon>Forsythia</taxon>
    </lineage>
</organism>
<dbReference type="Proteomes" id="UP001604277">
    <property type="component" value="Unassembled WGS sequence"/>
</dbReference>
<keyword evidence="2" id="KW-1185">Reference proteome</keyword>
<gene>
    <name evidence="1" type="ORF">Fot_38720</name>
</gene>
<dbReference type="EMBL" id="JBFOLJ010000011">
    <property type="protein sequence ID" value="KAL2494963.1"/>
    <property type="molecule type" value="Genomic_DNA"/>
</dbReference>
<protein>
    <submittedName>
        <fullName evidence="1">Uncharacterized protein</fullName>
    </submittedName>
</protein>
<evidence type="ECO:0000313" key="2">
    <source>
        <dbReference type="Proteomes" id="UP001604277"/>
    </source>
</evidence>
<proteinExistence type="predicted"/>
<reference evidence="2" key="1">
    <citation type="submission" date="2024-07" db="EMBL/GenBank/DDBJ databases">
        <title>Two chromosome-level genome assemblies of Korean endemic species Abeliophyllum distichum and Forsythia ovata (Oleaceae).</title>
        <authorList>
            <person name="Jang H."/>
        </authorList>
    </citation>
    <scope>NUCLEOTIDE SEQUENCE [LARGE SCALE GENOMIC DNA]</scope>
</reference>
<sequence length="166" mass="19223">MSKYYKGNSSAIEFPFGLKLIELDIEDVSFAMDQTERHLEVRNTDYGSYDFSVKRRVLVSLGLFLRIYYKGDMLGEQSASQPPSCFRSNGEAVCGLTLCTKRAILRGCKGELRVYFRYLKRGLKYSQELIGQRWLLGYSLGIWKRPEVTDRTILCLRATLMIRQHL</sequence>
<name>A0ABD1S522_9LAMI</name>
<accession>A0ABD1S522</accession>
<comment type="caution">
    <text evidence="1">The sequence shown here is derived from an EMBL/GenBank/DDBJ whole genome shotgun (WGS) entry which is preliminary data.</text>
</comment>